<keyword evidence="1" id="KW-0472">Membrane</keyword>
<name>A0ABQ2WG52_9ALTE</name>
<protein>
    <recommendedName>
        <fullName evidence="4">DUF962 domain-containing protein</fullName>
    </recommendedName>
</protein>
<dbReference type="EMBL" id="BMYR01000001">
    <property type="protein sequence ID" value="GGW51467.1"/>
    <property type="molecule type" value="Genomic_DNA"/>
</dbReference>
<proteinExistence type="predicted"/>
<evidence type="ECO:0000313" key="2">
    <source>
        <dbReference type="EMBL" id="GGW51467.1"/>
    </source>
</evidence>
<dbReference type="Pfam" id="PF06127">
    <property type="entry name" value="Mpo1-like"/>
    <property type="match status" value="1"/>
</dbReference>
<keyword evidence="1" id="KW-1133">Transmembrane helix</keyword>
<evidence type="ECO:0000313" key="3">
    <source>
        <dbReference type="Proteomes" id="UP000634667"/>
    </source>
</evidence>
<keyword evidence="3" id="KW-1185">Reference proteome</keyword>
<dbReference type="PANTHER" id="PTHR34205:SF2">
    <property type="entry name" value="DUF962 DOMAIN-CONTAINING PROTEIN"/>
    <property type="match status" value="1"/>
</dbReference>
<evidence type="ECO:0008006" key="4">
    <source>
        <dbReference type="Google" id="ProtNLM"/>
    </source>
</evidence>
<dbReference type="PANTHER" id="PTHR34205">
    <property type="entry name" value="TRANSMEMBRANE PROTEIN"/>
    <property type="match status" value="1"/>
</dbReference>
<keyword evidence="1" id="KW-0812">Transmembrane</keyword>
<dbReference type="RefSeq" id="WP_189479993.1">
    <property type="nucleotide sequence ID" value="NZ_BMYR01000001.1"/>
</dbReference>
<gene>
    <name evidence="2" type="ORF">GCM10008111_04300</name>
</gene>
<sequence length="110" mass="12748">MSRFTSFQQFYPYYLQEHADARCRLMHYIGSSLVLLVLVFILLTGAWLWLLSLPVIGYGFAWFGHMVFEHNKPATFQYPWYSLAADWVMYKDFLTGQLPAKLAQAGISQG</sequence>
<accession>A0ABQ2WG52</accession>
<feature type="transmembrane region" description="Helical" evidence="1">
    <location>
        <begin position="25"/>
        <end position="43"/>
    </location>
</feature>
<dbReference type="InterPro" id="IPR009305">
    <property type="entry name" value="Mpo1-like"/>
</dbReference>
<dbReference type="Proteomes" id="UP000634667">
    <property type="component" value="Unassembled WGS sequence"/>
</dbReference>
<reference evidence="3" key="1">
    <citation type="journal article" date="2019" name="Int. J. Syst. Evol. Microbiol.">
        <title>The Global Catalogue of Microorganisms (GCM) 10K type strain sequencing project: providing services to taxonomists for standard genome sequencing and annotation.</title>
        <authorList>
            <consortium name="The Broad Institute Genomics Platform"/>
            <consortium name="The Broad Institute Genome Sequencing Center for Infectious Disease"/>
            <person name="Wu L."/>
            <person name="Ma J."/>
        </authorList>
    </citation>
    <scope>NUCLEOTIDE SEQUENCE [LARGE SCALE GENOMIC DNA]</scope>
    <source>
        <strain evidence="3">KCTC 23723</strain>
    </source>
</reference>
<organism evidence="2 3">
    <name type="scientific">Alishewanella tabrizica</name>
    <dbReference type="NCBI Taxonomy" id="671278"/>
    <lineage>
        <taxon>Bacteria</taxon>
        <taxon>Pseudomonadati</taxon>
        <taxon>Pseudomonadota</taxon>
        <taxon>Gammaproteobacteria</taxon>
        <taxon>Alteromonadales</taxon>
        <taxon>Alteromonadaceae</taxon>
        <taxon>Alishewanella</taxon>
    </lineage>
</organism>
<evidence type="ECO:0000256" key="1">
    <source>
        <dbReference type="SAM" id="Phobius"/>
    </source>
</evidence>
<comment type="caution">
    <text evidence="2">The sequence shown here is derived from an EMBL/GenBank/DDBJ whole genome shotgun (WGS) entry which is preliminary data.</text>
</comment>